<dbReference type="InterPro" id="IPR010998">
    <property type="entry name" value="Integrase_recombinase_N"/>
</dbReference>
<evidence type="ECO:0000256" key="6">
    <source>
        <dbReference type="ARBA" id="ARBA00022829"/>
    </source>
</evidence>
<dbReference type="InterPro" id="IPR013762">
    <property type="entry name" value="Integrase-like_cat_sf"/>
</dbReference>
<evidence type="ECO:0000313" key="14">
    <source>
        <dbReference type="EMBL" id="GGA64223.1"/>
    </source>
</evidence>
<keyword evidence="4 11" id="KW-0963">Cytoplasm</keyword>
<keyword evidence="15" id="KW-1185">Reference proteome</keyword>
<dbReference type="GO" id="GO:0007059">
    <property type="term" value="P:chromosome segregation"/>
    <property type="evidence" value="ECO:0007669"/>
    <property type="project" value="UniProtKB-UniRule"/>
</dbReference>
<reference evidence="15" key="1">
    <citation type="journal article" date="2019" name="Int. J. Syst. Evol. Microbiol.">
        <title>The Global Catalogue of Microorganisms (GCM) 10K type strain sequencing project: providing services to taxonomists for standard genome sequencing and annotation.</title>
        <authorList>
            <consortium name="The Broad Institute Genomics Platform"/>
            <consortium name="The Broad Institute Genome Sequencing Center for Infectious Disease"/>
            <person name="Wu L."/>
            <person name="Ma J."/>
        </authorList>
    </citation>
    <scope>NUCLEOTIDE SEQUENCE [LARGE SCALE GENOMIC DNA]</scope>
    <source>
        <strain evidence="15">CGMCC 1.10130</strain>
    </source>
</reference>
<evidence type="ECO:0000256" key="2">
    <source>
        <dbReference type="ARBA" id="ARBA00006657"/>
    </source>
</evidence>
<dbReference type="NCBIfam" id="NF001399">
    <property type="entry name" value="PRK00283.1"/>
    <property type="match status" value="1"/>
</dbReference>
<dbReference type="Pfam" id="PF02899">
    <property type="entry name" value="Phage_int_SAM_1"/>
    <property type="match status" value="1"/>
</dbReference>
<dbReference type="PROSITE" id="PS51898">
    <property type="entry name" value="TYR_RECOMBINASE"/>
    <property type="match status" value="1"/>
</dbReference>
<dbReference type="Pfam" id="PF00589">
    <property type="entry name" value="Phage_integrase"/>
    <property type="match status" value="1"/>
</dbReference>
<dbReference type="RefSeq" id="WP_087504205.1">
    <property type="nucleotide sequence ID" value="NZ_BMDX01000001.1"/>
</dbReference>
<dbReference type="Gene3D" id="1.10.150.130">
    <property type="match status" value="1"/>
</dbReference>
<dbReference type="PANTHER" id="PTHR30349">
    <property type="entry name" value="PHAGE INTEGRASE-RELATED"/>
    <property type="match status" value="1"/>
</dbReference>
<dbReference type="PROSITE" id="PS51900">
    <property type="entry name" value="CB"/>
    <property type="match status" value="1"/>
</dbReference>
<proteinExistence type="inferred from homology"/>
<evidence type="ECO:0000256" key="8">
    <source>
        <dbReference type="ARBA" id="ARBA00023125"/>
    </source>
</evidence>
<sequence length="307" mass="34556">MAKSLRQSCDDFLQHLRVERQYSSRTLDSYSRTLGQFCDWAEQQRLALMTDVVNRHVEQWLAGQHRKGKKPRTLAQQMSTLRSFFLYGVRQQWLSVDPTQGVTTPKVNRPLPKNFDVDQVNQLLQASTDDPLGARDVAMMEVLYGGGLRVSELTALDLTDIDFDSGVATVTGKGSKTRLAPLGRAAVQAIERWLQFRNDFAPADQPALFVSKQGQRISERSVQSRLAKAGIEQGINAKVHPHKLRHSFATHMLESSGDLRAVQELLGHANLSTTQVYTHLDFQHLAKVYDQAHPRAKRAANNKTDNK</sequence>
<dbReference type="PANTHER" id="PTHR30349:SF81">
    <property type="entry name" value="TYROSINE RECOMBINASE XERC"/>
    <property type="match status" value="1"/>
</dbReference>
<evidence type="ECO:0000256" key="4">
    <source>
        <dbReference type="ARBA" id="ARBA00022490"/>
    </source>
</evidence>
<keyword evidence="8 11" id="KW-0238">DNA-binding</keyword>
<feature type="active site" evidence="11">
    <location>
        <position position="173"/>
    </location>
</feature>
<protein>
    <recommendedName>
        <fullName evidence="3 11">Tyrosine recombinase XerC</fullName>
    </recommendedName>
</protein>
<dbReference type="InterPro" id="IPR004107">
    <property type="entry name" value="Integrase_SAM-like_N"/>
</dbReference>
<gene>
    <name evidence="11 14" type="primary">xerC</name>
    <name evidence="14" type="ORF">GCM10011369_02020</name>
</gene>
<dbReference type="HAMAP" id="MF_01808">
    <property type="entry name" value="Recomb_XerC_XerD"/>
    <property type="match status" value="1"/>
</dbReference>
<comment type="subunit">
    <text evidence="11">Forms a cyclic heterotetrameric complex composed of two molecules of XerC and two molecules of XerD.</text>
</comment>
<evidence type="ECO:0000256" key="5">
    <source>
        <dbReference type="ARBA" id="ARBA00022618"/>
    </source>
</evidence>
<name>A0A8J2U1Y1_9GAMM</name>
<feature type="active site" evidence="11">
    <location>
        <position position="242"/>
    </location>
</feature>
<comment type="subcellular location">
    <subcellularLocation>
        <location evidence="1 11">Cytoplasm</location>
    </subcellularLocation>
</comment>
<keyword evidence="7 11" id="KW-0229">DNA integration</keyword>
<evidence type="ECO:0000256" key="11">
    <source>
        <dbReference type="HAMAP-Rule" id="MF_01808"/>
    </source>
</evidence>
<feature type="active site" description="O-(3'-phospho-DNA)-tyrosine intermediate" evidence="11">
    <location>
        <position position="277"/>
    </location>
</feature>
<dbReference type="SUPFAM" id="SSF47823">
    <property type="entry name" value="lambda integrase-like, N-terminal domain"/>
    <property type="match status" value="1"/>
</dbReference>
<organism evidence="14 15">
    <name type="scientific">Neiella marina</name>
    <dbReference type="NCBI Taxonomy" id="508461"/>
    <lineage>
        <taxon>Bacteria</taxon>
        <taxon>Pseudomonadati</taxon>
        <taxon>Pseudomonadota</taxon>
        <taxon>Gammaproteobacteria</taxon>
        <taxon>Alteromonadales</taxon>
        <taxon>Echinimonadaceae</taxon>
        <taxon>Neiella</taxon>
    </lineage>
</organism>
<dbReference type="InterPro" id="IPR011010">
    <property type="entry name" value="DNA_brk_join_enz"/>
</dbReference>
<dbReference type="InterPro" id="IPR050090">
    <property type="entry name" value="Tyrosine_recombinase_XerCD"/>
</dbReference>
<dbReference type="InterPro" id="IPR023009">
    <property type="entry name" value="Tyrosine_recombinase_XerC/XerD"/>
</dbReference>
<dbReference type="Proteomes" id="UP000619743">
    <property type="component" value="Unassembled WGS sequence"/>
</dbReference>
<keyword evidence="9 11" id="KW-0233">DNA recombination</keyword>
<dbReference type="EMBL" id="BMDX01000001">
    <property type="protein sequence ID" value="GGA64223.1"/>
    <property type="molecule type" value="Genomic_DNA"/>
</dbReference>
<evidence type="ECO:0000256" key="3">
    <source>
        <dbReference type="ARBA" id="ARBA00015804"/>
    </source>
</evidence>
<dbReference type="InterPro" id="IPR002104">
    <property type="entry name" value="Integrase_catalytic"/>
</dbReference>
<keyword evidence="10 11" id="KW-0131">Cell cycle</keyword>
<comment type="similarity">
    <text evidence="2 11">Belongs to the 'phage' integrase family. XerC subfamily.</text>
</comment>
<dbReference type="GO" id="GO:0009037">
    <property type="term" value="F:tyrosine-based site-specific recombinase activity"/>
    <property type="evidence" value="ECO:0007669"/>
    <property type="project" value="UniProtKB-UniRule"/>
</dbReference>
<evidence type="ECO:0000259" key="13">
    <source>
        <dbReference type="PROSITE" id="PS51900"/>
    </source>
</evidence>
<keyword evidence="5 11" id="KW-0132">Cell division</keyword>
<evidence type="ECO:0000256" key="9">
    <source>
        <dbReference type="ARBA" id="ARBA00023172"/>
    </source>
</evidence>
<dbReference type="GO" id="GO:0051301">
    <property type="term" value="P:cell division"/>
    <property type="evidence" value="ECO:0007669"/>
    <property type="project" value="UniProtKB-UniRule"/>
</dbReference>
<dbReference type="NCBIfam" id="TIGR02224">
    <property type="entry name" value="recomb_XerC"/>
    <property type="match status" value="1"/>
</dbReference>
<dbReference type="OrthoDB" id="9801717at2"/>
<feature type="active site" evidence="11">
    <location>
        <position position="149"/>
    </location>
</feature>
<evidence type="ECO:0000256" key="1">
    <source>
        <dbReference type="ARBA" id="ARBA00004496"/>
    </source>
</evidence>
<dbReference type="Gene3D" id="1.10.443.10">
    <property type="entry name" value="Intergrase catalytic core"/>
    <property type="match status" value="1"/>
</dbReference>
<dbReference type="GO" id="GO:0003677">
    <property type="term" value="F:DNA binding"/>
    <property type="evidence" value="ECO:0007669"/>
    <property type="project" value="UniProtKB-UniRule"/>
</dbReference>
<dbReference type="SUPFAM" id="SSF56349">
    <property type="entry name" value="DNA breaking-rejoining enzymes"/>
    <property type="match status" value="1"/>
</dbReference>
<evidence type="ECO:0000256" key="10">
    <source>
        <dbReference type="ARBA" id="ARBA00023306"/>
    </source>
</evidence>
<evidence type="ECO:0000259" key="12">
    <source>
        <dbReference type="PROSITE" id="PS51898"/>
    </source>
</evidence>
<dbReference type="GO" id="GO:0006313">
    <property type="term" value="P:DNA transposition"/>
    <property type="evidence" value="ECO:0007669"/>
    <property type="project" value="UniProtKB-UniRule"/>
</dbReference>
<dbReference type="InterPro" id="IPR011931">
    <property type="entry name" value="Recomb_XerC"/>
</dbReference>
<dbReference type="GO" id="GO:0005737">
    <property type="term" value="C:cytoplasm"/>
    <property type="evidence" value="ECO:0007669"/>
    <property type="project" value="UniProtKB-SubCell"/>
</dbReference>
<dbReference type="NCBIfam" id="NF040815">
    <property type="entry name" value="recomb_XerA_Arch"/>
    <property type="match status" value="1"/>
</dbReference>
<keyword evidence="6 11" id="KW-0159">Chromosome partition</keyword>
<comment type="caution">
    <text evidence="14">The sequence shown here is derived from an EMBL/GenBank/DDBJ whole genome shotgun (WGS) entry which is preliminary data.</text>
</comment>
<feature type="active site" evidence="11">
    <location>
        <position position="268"/>
    </location>
</feature>
<comment type="function">
    <text evidence="11">Site-specific tyrosine recombinase, which acts by catalyzing the cutting and rejoining of the recombining DNA molecules. The XerC-XerD complex is essential to convert dimers of the bacterial chromosome into monomers to permit their segregation at cell division. It also contributes to the segregational stability of plasmids.</text>
</comment>
<feature type="domain" description="Core-binding (CB)" evidence="13">
    <location>
        <begin position="3"/>
        <end position="89"/>
    </location>
</feature>
<evidence type="ECO:0000256" key="7">
    <source>
        <dbReference type="ARBA" id="ARBA00022908"/>
    </source>
</evidence>
<dbReference type="CDD" id="cd00798">
    <property type="entry name" value="INT_XerDC_C"/>
    <property type="match status" value="1"/>
</dbReference>
<feature type="domain" description="Tyr recombinase" evidence="12">
    <location>
        <begin position="110"/>
        <end position="290"/>
    </location>
</feature>
<dbReference type="InterPro" id="IPR044068">
    <property type="entry name" value="CB"/>
</dbReference>
<accession>A0A8J2U1Y1</accession>
<dbReference type="AlphaFoldDB" id="A0A8J2U1Y1"/>
<feature type="active site" evidence="11">
    <location>
        <position position="245"/>
    </location>
</feature>
<evidence type="ECO:0000313" key="15">
    <source>
        <dbReference type="Proteomes" id="UP000619743"/>
    </source>
</evidence>